<dbReference type="InterPro" id="IPR029480">
    <property type="entry name" value="Transpos_assoc"/>
</dbReference>
<evidence type="ECO:0000313" key="4">
    <source>
        <dbReference type="Proteomes" id="UP001459277"/>
    </source>
</evidence>
<protein>
    <recommendedName>
        <fullName evidence="2">Transposase-associated domain-containing protein</fullName>
    </recommendedName>
</protein>
<feature type="region of interest" description="Disordered" evidence="1">
    <location>
        <begin position="168"/>
        <end position="188"/>
    </location>
</feature>
<evidence type="ECO:0000256" key="1">
    <source>
        <dbReference type="SAM" id="MobiDB-lite"/>
    </source>
</evidence>
<comment type="caution">
    <text evidence="3">The sequence shown here is derived from an EMBL/GenBank/DDBJ whole genome shotgun (WGS) entry which is preliminary data.</text>
</comment>
<organism evidence="3 4">
    <name type="scientific">Lithocarpus litseifolius</name>
    <dbReference type="NCBI Taxonomy" id="425828"/>
    <lineage>
        <taxon>Eukaryota</taxon>
        <taxon>Viridiplantae</taxon>
        <taxon>Streptophyta</taxon>
        <taxon>Embryophyta</taxon>
        <taxon>Tracheophyta</taxon>
        <taxon>Spermatophyta</taxon>
        <taxon>Magnoliopsida</taxon>
        <taxon>eudicotyledons</taxon>
        <taxon>Gunneridae</taxon>
        <taxon>Pentapetalae</taxon>
        <taxon>rosids</taxon>
        <taxon>fabids</taxon>
        <taxon>Fagales</taxon>
        <taxon>Fagaceae</taxon>
        <taxon>Lithocarpus</taxon>
    </lineage>
</organism>
<name>A0AAW2DE81_9ROSI</name>
<keyword evidence="4" id="KW-1185">Reference proteome</keyword>
<evidence type="ECO:0000313" key="3">
    <source>
        <dbReference type="EMBL" id="KAL0007914.1"/>
    </source>
</evidence>
<dbReference type="EMBL" id="JAZDWU010000003">
    <property type="protein sequence ID" value="KAL0007914.1"/>
    <property type="molecule type" value="Genomic_DNA"/>
</dbReference>
<accession>A0AAW2DE81</accession>
<gene>
    <name evidence="3" type="ORF">SO802_009416</name>
</gene>
<proteinExistence type="predicted"/>
<sequence>MLPFTSLRLSYLGLEHATDNHELNITGVTFIGYSVLLLLVLQVKFCKSCIAMDKSWMEKRRGDMEYVQGVVRFVEFASLHARNGKILCPCTKCVNLNLVPPLLARDHMWSKGILQSYKHWKFHGESAAAPTATECGSTHVQDSLNQYGDFYGMLHDLCPMHEMAPKPMEQGQSVQQLAEGPNDDAQNI</sequence>
<feature type="domain" description="Transposase-associated" evidence="2">
    <location>
        <begin position="54"/>
        <end position="125"/>
    </location>
</feature>
<dbReference type="Pfam" id="PF13963">
    <property type="entry name" value="Transpos_assoc"/>
    <property type="match status" value="1"/>
</dbReference>
<dbReference type="Proteomes" id="UP001459277">
    <property type="component" value="Unassembled WGS sequence"/>
</dbReference>
<dbReference type="AlphaFoldDB" id="A0AAW2DE81"/>
<reference evidence="3 4" key="1">
    <citation type="submission" date="2024-01" db="EMBL/GenBank/DDBJ databases">
        <title>A telomere-to-telomere, gap-free genome of sweet tea (Lithocarpus litseifolius).</title>
        <authorList>
            <person name="Zhou J."/>
        </authorList>
    </citation>
    <scope>NUCLEOTIDE SEQUENCE [LARGE SCALE GENOMIC DNA]</scope>
    <source>
        <strain evidence="3">Zhou-2022a</strain>
        <tissue evidence="3">Leaf</tissue>
    </source>
</reference>
<evidence type="ECO:0000259" key="2">
    <source>
        <dbReference type="Pfam" id="PF13963"/>
    </source>
</evidence>